<dbReference type="PROSITE" id="PS00211">
    <property type="entry name" value="ABC_TRANSPORTER_1"/>
    <property type="match status" value="1"/>
</dbReference>
<dbReference type="Gene3D" id="3.40.50.300">
    <property type="entry name" value="P-loop containing nucleotide triphosphate hydrolases"/>
    <property type="match status" value="1"/>
</dbReference>
<dbReference type="PANTHER" id="PTHR42711">
    <property type="entry name" value="ABC TRANSPORTER ATP-BINDING PROTEIN"/>
    <property type="match status" value="1"/>
</dbReference>
<dbReference type="PROSITE" id="PS50893">
    <property type="entry name" value="ABC_TRANSPORTER_2"/>
    <property type="match status" value="1"/>
</dbReference>
<proteinExistence type="inferred from homology"/>
<dbReference type="EMBL" id="DRZM01000114">
    <property type="protein sequence ID" value="HHP04834.1"/>
    <property type="molecule type" value="Genomic_DNA"/>
</dbReference>
<feature type="domain" description="ABC transporter" evidence="5">
    <location>
        <begin position="6"/>
        <end position="236"/>
    </location>
</feature>
<keyword evidence="4 6" id="KW-0067">ATP-binding</keyword>
<organism evidence="6">
    <name type="scientific">Thermofilum pendens</name>
    <dbReference type="NCBI Taxonomy" id="2269"/>
    <lineage>
        <taxon>Archaea</taxon>
        <taxon>Thermoproteota</taxon>
        <taxon>Thermoprotei</taxon>
        <taxon>Thermofilales</taxon>
        <taxon>Thermofilaceae</taxon>
        <taxon>Thermofilum</taxon>
    </lineage>
</organism>
<comment type="caution">
    <text evidence="6">The sequence shown here is derived from an EMBL/GenBank/DDBJ whole genome shotgun (WGS) entry which is preliminary data.</text>
</comment>
<dbReference type="GO" id="GO:0005524">
    <property type="term" value="F:ATP binding"/>
    <property type="evidence" value="ECO:0007669"/>
    <property type="project" value="UniProtKB-KW"/>
</dbReference>
<name>A0A7J3X6P8_THEPE</name>
<dbReference type="AlphaFoldDB" id="A0A7J3X6P8"/>
<dbReference type="InterPro" id="IPR027417">
    <property type="entry name" value="P-loop_NTPase"/>
</dbReference>
<keyword evidence="3" id="KW-0547">Nucleotide-binding</keyword>
<accession>A0A7J3X6P8</accession>
<evidence type="ECO:0000256" key="1">
    <source>
        <dbReference type="ARBA" id="ARBA00005417"/>
    </source>
</evidence>
<keyword evidence="2" id="KW-0813">Transport</keyword>
<dbReference type="Pfam" id="PF00005">
    <property type="entry name" value="ABC_tran"/>
    <property type="match status" value="1"/>
</dbReference>
<dbReference type="CDD" id="cd03230">
    <property type="entry name" value="ABC_DR_subfamily_A"/>
    <property type="match status" value="1"/>
</dbReference>
<reference evidence="6" key="1">
    <citation type="journal article" date="2020" name="mSystems">
        <title>Genome- and Community-Level Interaction Insights into Carbon Utilization and Element Cycling Functions of Hydrothermarchaeota in Hydrothermal Sediment.</title>
        <authorList>
            <person name="Zhou Z."/>
            <person name="Liu Y."/>
            <person name="Xu W."/>
            <person name="Pan J."/>
            <person name="Luo Z.H."/>
            <person name="Li M."/>
        </authorList>
    </citation>
    <scope>NUCLEOTIDE SEQUENCE [LARGE SCALE GENOMIC DNA]</scope>
    <source>
        <strain evidence="6">SpSt-1125</strain>
    </source>
</reference>
<dbReference type="SMART" id="SM00382">
    <property type="entry name" value="AAA"/>
    <property type="match status" value="1"/>
</dbReference>
<evidence type="ECO:0000256" key="2">
    <source>
        <dbReference type="ARBA" id="ARBA00022448"/>
    </source>
</evidence>
<dbReference type="InterPro" id="IPR017871">
    <property type="entry name" value="ABC_transporter-like_CS"/>
</dbReference>
<dbReference type="GO" id="GO:0016887">
    <property type="term" value="F:ATP hydrolysis activity"/>
    <property type="evidence" value="ECO:0007669"/>
    <property type="project" value="InterPro"/>
</dbReference>
<dbReference type="InterPro" id="IPR003593">
    <property type="entry name" value="AAA+_ATPase"/>
</dbReference>
<sequence>MVGMSVVARGLGKKFGSVWGLREATFELEKKSVSVLAGPNGAGKTTTTRILATYFKPDKGEAYVCGFDVVREYREVRRIIAYMPQEYRVSLDLTPEELVVSSLMKRGVSYSDAKREARRWLEALGMWELRGRRLWLLSGGERRRALVASVLAEPAEVYFLDEPITGIDVEGRYEVLRVLREVAAQGATVFMTTHNLSEAQVAADTVVFISAGVTVAAGNPQKLLESFPWRYKAFVNSRGELPGDVPHMRLGDRLVVYARAREELYELLRELEVDVHGVHEVNLEDVYLQMVKRWQP</sequence>
<dbReference type="InterPro" id="IPR003439">
    <property type="entry name" value="ABC_transporter-like_ATP-bd"/>
</dbReference>
<evidence type="ECO:0000313" key="6">
    <source>
        <dbReference type="EMBL" id="HHP04834.1"/>
    </source>
</evidence>
<comment type="similarity">
    <text evidence="1">Belongs to the ABC transporter superfamily.</text>
</comment>
<dbReference type="SUPFAM" id="SSF52540">
    <property type="entry name" value="P-loop containing nucleoside triphosphate hydrolases"/>
    <property type="match status" value="1"/>
</dbReference>
<dbReference type="PANTHER" id="PTHR42711:SF5">
    <property type="entry name" value="ABC TRANSPORTER ATP-BINDING PROTEIN NATA"/>
    <property type="match status" value="1"/>
</dbReference>
<evidence type="ECO:0000259" key="5">
    <source>
        <dbReference type="PROSITE" id="PS50893"/>
    </source>
</evidence>
<evidence type="ECO:0000256" key="4">
    <source>
        <dbReference type="ARBA" id="ARBA00022840"/>
    </source>
</evidence>
<dbReference type="InterPro" id="IPR050763">
    <property type="entry name" value="ABC_transporter_ATP-binding"/>
</dbReference>
<protein>
    <submittedName>
        <fullName evidence="6">ABC transporter ATP-binding protein</fullName>
    </submittedName>
</protein>
<gene>
    <name evidence="6" type="ORF">ENM88_03680</name>
</gene>
<evidence type="ECO:0000256" key="3">
    <source>
        <dbReference type="ARBA" id="ARBA00022741"/>
    </source>
</evidence>